<feature type="compositionally biased region" description="Basic and acidic residues" evidence="2">
    <location>
        <begin position="818"/>
        <end position="832"/>
    </location>
</feature>
<feature type="coiled-coil region" evidence="1">
    <location>
        <begin position="715"/>
        <end position="746"/>
    </location>
</feature>
<keyword evidence="3" id="KW-0472">Membrane</keyword>
<evidence type="ECO:0000313" key="5">
    <source>
        <dbReference type="Proteomes" id="UP000318538"/>
    </source>
</evidence>
<proteinExistence type="predicted"/>
<keyword evidence="1" id="KW-0175">Coiled coil</keyword>
<sequence>MSQSKVKAGEGYVEIGLRNRIAQGAAGVQADLEKLSKNATALGAKIAAGSAALLAFPIKSASEMQETVGKFEVVFGEAAGSVREWSDTTAKAMGQSKQSMADMLASMQDLLVPMGVMPQTAAGMSKTLSALAVDLGSFNNMGTAQVFENLMSAITGEGQVMKKYGVILTETATKQELFNMGLDPDTTDNAAKAKARLNIIMRGTTAAQGDAIRTASSFENQMKALWAAVVDASGAIGGAFLDDTAALVTMARDAVQLIADFVTKNQDLVRTIGLATIAVGGLGVGLVATGFAASAMVSTLGTAMTAIKVAAGGATIAWAGVGLLFTAVTLKARITAAVVTAGWKVASVAVSAAWTVAMGVIGTAFKAVTAAAMVTAVATPWVAGAAAIAVAYFGLDVIMSALATGVAAVWSASAGTVTAAWSASAAFLMPIAAAISGAWSASAAFIATAWGGLSAVFAASGLAASTSALLATAAWSAFGAISAILAVEQSASAAIVAIAWTTASFVSSTAWSGFMALLTAALTPASLMAGAALLVSGSWTVAAGLVSLAWGTAWAVISGPLLPFIAAAGAAIAVVGTLAAGIGVLAVKSLNLGGAFAKAKDMIYGIVSVVTDTFDAIKAAISSGDYAAAAQALWAGVRLAFWEGVSGTMDAFSWLWREAKLTAARFFTALLVNTQRVMSAVVTSITSPFKAAKEIQSAMLALGASATSFDVDGRANAAREELKAIRDRLTAENESTEAKKKSQAEAKKEADAASELFDTKIKALEAEILALEKGETAADRKRLADEGLNAIQIKQIEAMKAKKKALEDEETAQKKATKAAEDAANKASDKRADAVFKRADQMSKDGMNPADIFRKVIAQINSDEQAGRINGGDAADARDRARDNLDDRTEAIRQEGKALAESLRTPAENLRAKMADIEKFKSAGVFGDNMADRAKAKAREEFAEEEARNRKRAKKVELGFEKEQKRTGPSGAFSAAAAGVIGMGRQEDEKTKLTRIIAGNSTEQVKLARKKNTARFG</sequence>
<feature type="transmembrane region" description="Helical" evidence="3">
    <location>
        <begin position="427"/>
        <end position="450"/>
    </location>
</feature>
<feature type="transmembrane region" description="Helical" evidence="3">
    <location>
        <begin position="371"/>
        <end position="395"/>
    </location>
</feature>
<evidence type="ECO:0000256" key="3">
    <source>
        <dbReference type="SAM" id="Phobius"/>
    </source>
</evidence>
<evidence type="ECO:0000313" key="4">
    <source>
        <dbReference type="EMBL" id="QDT06899.1"/>
    </source>
</evidence>
<name>A0A517NID7_9BACT</name>
<accession>A0A517NID7</accession>
<dbReference type="OrthoDB" id="291028at2"/>
<feature type="region of interest" description="Disordered" evidence="2">
    <location>
        <begin position="812"/>
        <end position="832"/>
    </location>
</feature>
<gene>
    <name evidence="4" type="ORF">K227x_53220</name>
</gene>
<feature type="transmembrane region" description="Helical" evidence="3">
    <location>
        <begin position="493"/>
        <end position="518"/>
    </location>
</feature>
<feature type="transmembrane region" description="Helical" evidence="3">
    <location>
        <begin position="462"/>
        <end position="487"/>
    </location>
</feature>
<dbReference type="AlphaFoldDB" id="A0A517NID7"/>
<feature type="region of interest" description="Disordered" evidence="2">
    <location>
        <begin position="864"/>
        <end position="883"/>
    </location>
</feature>
<organism evidence="4 5">
    <name type="scientific">Rubripirellula lacrimiformis</name>
    <dbReference type="NCBI Taxonomy" id="1930273"/>
    <lineage>
        <taxon>Bacteria</taxon>
        <taxon>Pseudomonadati</taxon>
        <taxon>Planctomycetota</taxon>
        <taxon>Planctomycetia</taxon>
        <taxon>Pirellulales</taxon>
        <taxon>Pirellulaceae</taxon>
        <taxon>Rubripirellula</taxon>
    </lineage>
</organism>
<feature type="transmembrane region" description="Helical" evidence="3">
    <location>
        <begin position="402"/>
        <end position="421"/>
    </location>
</feature>
<dbReference type="Proteomes" id="UP000318538">
    <property type="component" value="Chromosome"/>
</dbReference>
<keyword evidence="3" id="KW-0812">Transmembrane</keyword>
<keyword evidence="3" id="KW-1133">Transmembrane helix</keyword>
<protein>
    <submittedName>
        <fullName evidence="4">Uncharacterized protein</fullName>
    </submittedName>
</protein>
<feature type="transmembrane region" description="Helical" evidence="3">
    <location>
        <begin position="530"/>
        <end position="557"/>
    </location>
</feature>
<keyword evidence="5" id="KW-1185">Reference proteome</keyword>
<dbReference type="EMBL" id="CP036525">
    <property type="protein sequence ID" value="QDT06899.1"/>
    <property type="molecule type" value="Genomic_DNA"/>
</dbReference>
<feature type="transmembrane region" description="Helical" evidence="3">
    <location>
        <begin position="272"/>
        <end position="297"/>
    </location>
</feature>
<evidence type="ECO:0000256" key="2">
    <source>
        <dbReference type="SAM" id="MobiDB-lite"/>
    </source>
</evidence>
<reference evidence="4 5" key="1">
    <citation type="submission" date="2019-02" db="EMBL/GenBank/DDBJ databases">
        <title>Deep-cultivation of Planctomycetes and their phenomic and genomic characterization uncovers novel biology.</title>
        <authorList>
            <person name="Wiegand S."/>
            <person name="Jogler M."/>
            <person name="Boedeker C."/>
            <person name="Pinto D."/>
            <person name="Vollmers J."/>
            <person name="Rivas-Marin E."/>
            <person name="Kohn T."/>
            <person name="Peeters S.H."/>
            <person name="Heuer A."/>
            <person name="Rast P."/>
            <person name="Oberbeckmann S."/>
            <person name="Bunk B."/>
            <person name="Jeske O."/>
            <person name="Meyerdierks A."/>
            <person name="Storesund J.E."/>
            <person name="Kallscheuer N."/>
            <person name="Luecker S."/>
            <person name="Lage O.M."/>
            <person name="Pohl T."/>
            <person name="Merkel B.J."/>
            <person name="Hornburger P."/>
            <person name="Mueller R.-W."/>
            <person name="Bruemmer F."/>
            <person name="Labrenz M."/>
            <person name="Spormann A.M."/>
            <person name="Op den Camp H."/>
            <person name="Overmann J."/>
            <person name="Amann R."/>
            <person name="Jetten M.S.M."/>
            <person name="Mascher T."/>
            <person name="Medema M.H."/>
            <person name="Devos D.P."/>
            <person name="Kaster A.-K."/>
            <person name="Ovreas L."/>
            <person name="Rohde M."/>
            <person name="Galperin M.Y."/>
            <person name="Jogler C."/>
        </authorList>
    </citation>
    <scope>NUCLEOTIDE SEQUENCE [LARGE SCALE GENOMIC DNA]</scope>
    <source>
        <strain evidence="4 5">K22_7</strain>
    </source>
</reference>
<dbReference type="KEGG" id="rlc:K227x_53220"/>
<feature type="transmembrane region" description="Helical" evidence="3">
    <location>
        <begin position="563"/>
        <end position="587"/>
    </location>
</feature>
<feature type="transmembrane region" description="Helical" evidence="3">
    <location>
        <begin position="309"/>
        <end position="330"/>
    </location>
</feature>
<dbReference type="RefSeq" id="WP_145174167.1">
    <property type="nucleotide sequence ID" value="NZ_CP036525.1"/>
</dbReference>
<feature type="transmembrane region" description="Helical" evidence="3">
    <location>
        <begin position="342"/>
        <end position="365"/>
    </location>
</feature>
<evidence type="ECO:0000256" key="1">
    <source>
        <dbReference type="SAM" id="Coils"/>
    </source>
</evidence>